<evidence type="ECO:0008006" key="5">
    <source>
        <dbReference type="Google" id="ProtNLM"/>
    </source>
</evidence>
<keyword evidence="4" id="KW-1185">Reference proteome</keyword>
<evidence type="ECO:0000256" key="2">
    <source>
        <dbReference type="SAM" id="SignalP"/>
    </source>
</evidence>
<name>A0ABW9J3Z7_9SPHI</name>
<feature type="region of interest" description="Disordered" evidence="1">
    <location>
        <begin position="25"/>
        <end position="54"/>
    </location>
</feature>
<dbReference type="PROSITE" id="PS51257">
    <property type="entry name" value="PROKAR_LIPOPROTEIN"/>
    <property type="match status" value="1"/>
</dbReference>
<keyword evidence="2" id="KW-0732">Signal</keyword>
<protein>
    <recommendedName>
        <fullName evidence="5">DUF4352 domain-containing protein</fullName>
    </recommendedName>
</protein>
<dbReference type="RefSeq" id="WP_138722371.1">
    <property type="nucleotide sequence ID" value="NZ_SSHJ02000005.1"/>
</dbReference>
<evidence type="ECO:0000313" key="4">
    <source>
        <dbReference type="Proteomes" id="UP001517247"/>
    </source>
</evidence>
<accession>A0ABW9J3Z7</accession>
<evidence type="ECO:0000313" key="3">
    <source>
        <dbReference type="EMBL" id="MFN0255253.1"/>
    </source>
</evidence>
<feature type="signal peptide" evidence="2">
    <location>
        <begin position="1"/>
        <end position="22"/>
    </location>
</feature>
<evidence type="ECO:0000256" key="1">
    <source>
        <dbReference type="SAM" id="MobiDB-lite"/>
    </source>
</evidence>
<feature type="compositionally biased region" description="Low complexity" evidence="1">
    <location>
        <begin position="31"/>
        <end position="54"/>
    </location>
</feature>
<reference evidence="3 4" key="1">
    <citation type="submission" date="2024-12" db="EMBL/GenBank/DDBJ databases">
        <authorList>
            <person name="Hu S."/>
        </authorList>
    </citation>
    <scope>NUCLEOTIDE SEQUENCE [LARGE SCALE GENOMIC DNA]</scope>
    <source>
        <strain evidence="3 4">THG-T11</strain>
    </source>
</reference>
<gene>
    <name evidence="3" type="ORF">E6A44_006695</name>
</gene>
<dbReference type="Proteomes" id="UP001517247">
    <property type="component" value="Unassembled WGS sequence"/>
</dbReference>
<organism evidence="3 4">
    <name type="scientific">Pedobacter ureilyticus</name>
    <dbReference type="NCBI Taxonomy" id="1393051"/>
    <lineage>
        <taxon>Bacteria</taxon>
        <taxon>Pseudomonadati</taxon>
        <taxon>Bacteroidota</taxon>
        <taxon>Sphingobacteriia</taxon>
        <taxon>Sphingobacteriales</taxon>
        <taxon>Sphingobacteriaceae</taxon>
        <taxon>Pedobacter</taxon>
    </lineage>
</organism>
<proteinExistence type="predicted"/>
<comment type="caution">
    <text evidence="3">The sequence shown here is derived from an EMBL/GenBank/DDBJ whole genome shotgun (WGS) entry which is preliminary data.</text>
</comment>
<feature type="chain" id="PRO_5047268101" description="DUF4352 domain-containing protein" evidence="2">
    <location>
        <begin position="23"/>
        <end position="182"/>
    </location>
</feature>
<sequence length="182" mass="19441">MVKITLKIALFFTLATTFVACKNSTKDQTEENTTSATNTENVTTPATPTENAPETISYTVTPDSAILGKTKEALVKIKEATSVLLQDANGKSTGAELTLKLLISNKSSLDLKKYFSLASSDARLELDNGNSITVEKSNGSSSPEPEASTEAEWIFNLPSGSAPKKLSFFLDGTRVSVNLAKK</sequence>
<dbReference type="EMBL" id="SSHJ02000005">
    <property type="protein sequence ID" value="MFN0255253.1"/>
    <property type="molecule type" value="Genomic_DNA"/>
</dbReference>